<protein>
    <submittedName>
        <fullName evidence="1">Uncharacterized protein</fullName>
    </submittedName>
</protein>
<sequence>MGEKKVIPFGIRKLQLDTLDLFHNPLDTDVVLRPLCPLALPTLLECAASTIVEYDLPYTSHYIPSTLVDYIIEQCVCPCGKKVFQNTSSCILVLDLYKLASTVVYINNTGRFKVPLEVYFCSTKCWKKVHYRK</sequence>
<name>A0AAV6TKY5_9ARAC</name>
<organism evidence="1 2">
    <name type="scientific">Oedothorax gibbosus</name>
    <dbReference type="NCBI Taxonomy" id="931172"/>
    <lineage>
        <taxon>Eukaryota</taxon>
        <taxon>Metazoa</taxon>
        <taxon>Ecdysozoa</taxon>
        <taxon>Arthropoda</taxon>
        <taxon>Chelicerata</taxon>
        <taxon>Arachnida</taxon>
        <taxon>Araneae</taxon>
        <taxon>Araneomorphae</taxon>
        <taxon>Entelegynae</taxon>
        <taxon>Araneoidea</taxon>
        <taxon>Linyphiidae</taxon>
        <taxon>Erigoninae</taxon>
        <taxon>Oedothorax</taxon>
    </lineage>
</organism>
<dbReference type="Proteomes" id="UP000827092">
    <property type="component" value="Unassembled WGS sequence"/>
</dbReference>
<dbReference type="EMBL" id="JAFNEN010002729">
    <property type="protein sequence ID" value="KAG8172419.1"/>
    <property type="molecule type" value="Genomic_DNA"/>
</dbReference>
<dbReference type="AlphaFoldDB" id="A0AAV6TKY5"/>
<reference evidence="1 2" key="1">
    <citation type="journal article" date="2022" name="Nat. Ecol. Evol.">
        <title>A masculinizing supergene underlies an exaggerated male reproductive morph in a spider.</title>
        <authorList>
            <person name="Hendrickx F."/>
            <person name="De Corte Z."/>
            <person name="Sonet G."/>
            <person name="Van Belleghem S.M."/>
            <person name="Kostlbacher S."/>
            <person name="Vangestel C."/>
        </authorList>
    </citation>
    <scope>NUCLEOTIDE SEQUENCE [LARGE SCALE GENOMIC DNA]</scope>
    <source>
        <strain evidence="1">W744_W776</strain>
    </source>
</reference>
<evidence type="ECO:0000313" key="2">
    <source>
        <dbReference type="Proteomes" id="UP000827092"/>
    </source>
</evidence>
<gene>
    <name evidence="1" type="ORF">JTE90_008575</name>
</gene>
<accession>A0AAV6TKY5</accession>
<evidence type="ECO:0000313" key="1">
    <source>
        <dbReference type="EMBL" id="KAG8172419.1"/>
    </source>
</evidence>
<keyword evidence="2" id="KW-1185">Reference proteome</keyword>
<comment type="caution">
    <text evidence="1">The sequence shown here is derived from an EMBL/GenBank/DDBJ whole genome shotgun (WGS) entry which is preliminary data.</text>
</comment>
<proteinExistence type="predicted"/>